<sequence>MLNQLFSKIESMFSKPEDKSIQAQQANSSPAEDIDKYNENLKSKVEKLYHIFSPLAVIEEQLDQHVVLFILEGENPEILIKLQQYTDEKALLLLGKPGTYSWYWPQNSQALDKKQNKLADAALKLRRRYYGEIFDELNADQITRFAKVLEAATKQKNFTNIYEKVPSWFIYLTVDAFITAFDSQHFSETDPNKLLKQNWTQQKLVDLLENEQQGLGQELLAYLFERQNIDSYHANKLEKLLLLKDTKEFIIERLEQLKNIIPNLSIIGQENFLDYIVKQPSLIKQVPDLIVKLAIGKSKTIRTKATSLLSNLNAEDSQKYLQHSLLEGSSQERGFSADLLARLGADNLAVLEQAFEQEKQKSVQQILQMAIQRLRSVDSAQLQENIETPEFKPFIEQKIPQSFSEVILENYQQILAKAEQNALDEIEENKTANYKRNWAQDHLKQLKKISRESLLALVDQLNGDAPFKNFHNVENIITYKNKYKKYPEFSIIHAARIVSTRNRDWIYWPNLFEMLRPEEYAQYELRHIVQALEAAKFFSPQRKVAKGILSSSSYYESLQDYIYDADKIWPFFAENQQYLTEALGLSPSLEKNEYQSFTPSDAIFVLKCFPSLPTQFIPRLLEFALGENKRLRYEAQETLQHLPDIHLRAIEALDSGKQEIRITAIEWLARLQNQDAVKPLNALLKKEKKEIVRAALLTALEKLGQDISAYLKPEVLLKEAEDGLKGKLSASFTWFDFETLPKVKWKNGKAVDPKIIKWWVILAEKLKEPKANELLQRYMGLVDEKDQVQLANHLLHSFIHQDTLQTPLDEATQYATKEAPSRLSSYRDAYKRYGEKYPEYYAKYATITLEEVIEEIKRERLGLYLGSAIKSKGMLSLTANAQGSFAVKQLQNYMKQHYPRRSQIEAMISALSISNDPLIIQLLLALSRRYRTASVQSLANALVAEIAERNQWTSDELADRTIPTAGLDENGVLQLQYGSRNFTAIVDDKDKFILKNEEGKEVKALPAARQNDDESLIKEAKSLFSTSKKEFKQVVDMQTGRLYEAMCSERQWNVAEWQEYIFEHPIMRRLIQRLTWLEIKSNGDKVSFRPSDDGALLNLDDDEIELSPDSKIQISHAVLVGKEEAQAWIAHFKDYKVKFLFEQMTHHLPQFEDDNVTEISDHKGWLTDTFTLRGVVTKLGYQRASIEDGGSFDRYTKPYKQLGIDVEITFSGSYVPEENIPAVLYELAFSKKASRSWNNNELPIKEIPPILLAESYADYLKVAAATSGFDPEWEKKTPW</sequence>
<dbReference type="EMBL" id="CP092085">
    <property type="protein sequence ID" value="UUN98694.1"/>
    <property type="molecule type" value="Genomic_DNA"/>
</dbReference>
<name>A0A8I1AK41_ACIBZ</name>
<dbReference type="AlphaFoldDB" id="A0A8I1AK41"/>
<dbReference type="InterPro" id="IPR025406">
    <property type="entry name" value="DUF4132"/>
</dbReference>
<evidence type="ECO:0000313" key="1">
    <source>
        <dbReference type="EMBL" id="UUN98694.1"/>
    </source>
</evidence>
<evidence type="ECO:0000313" key="2">
    <source>
        <dbReference type="Proteomes" id="UP000644140"/>
    </source>
</evidence>
<dbReference type="RefSeq" id="WP_198114549.1">
    <property type="nucleotide sequence ID" value="NZ_CP066121.1"/>
</dbReference>
<organism evidence="1 2">
    <name type="scientific">Acinetobacter bereziniae</name>
    <name type="common">Acinetobacter genomosp. 10</name>
    <dbReference type="NCBI Taxonomy" id="106648"/>
    <lineage>
        <taxon>Bacteria</taxon>
        <taxon>Pseudomonadati</taxon>
        <taxon>Pseudomonadota</taxon>
        <taxon>Gammaproteobacteria</taxon>
        <taxon>Moraxellales</taxon>
        <taxon>Moraxellaceae</taxon>
        <taxon>Acinetobacter</taxon>
    </lineage>
</organism>
<dbReference type="Proteomes" id="UP000644140">
    <property type="component" value="Chromosome"/>
</dbReference>
<dbReference type="Pfam" id="PF13646">
    <property type="entry name" value="HEAT_2"/>
    <property type="match status" value="1"/>
</dbReference>
<reference evidence="1" key="1">
    <citation type="submission" date="2022-02" db="EMBL/GenBank/DDBJ databases">
        <title>Characterization of Tn125 harboring carbapenem-resistant Acinetobacter bereziniae clinical isolates.</title>
        <authorList>
            <person name="Wong N.-K."/>
            <person name="Pan Q."/>
        </authorList>
    </citation>
    <scope>NUCLEOTIDE SEQUENCE</scope>
    <source>
        <strain evidence="1">GD03393</strain>
    </source>
</reference>
<dbReference type="InterPro" id="IPR016024">
    <property type="entry name" value="ARM-type_fold"/>
</dbReference>
<dbReference type="Gene3D" id="1.25.10.10">
    <property type="entry name" value="Leucine-rich Repeat Variant"/>
    <property type="match status" value="1"/>
</dbReference>
<dbReference type="SUPFAM" id="SSF48371">
    <property type="entry name" value="ARM repeat"/>
    <property type="match status" value="1"/>
</dbReference>
<dbReference type="Pfam" id="PF13569">
    <property type="entry name" value="DUF4132"/>
    <property type="match status" value="1"/>
</dbReference>
<protein>
    <submittedName>
        <fullName evidence="1">DUF4132 domain-containing protein</fullName>
    </submittedName>
</protein>
<accession>A0A8I1AK41</accession>
<gene>
    <name evidence="1" type="ORF">I9054_004360</name>
</gene>
<dbReference type="InterPro" id="IPR011989">
    <property type="entry name" value="ARM-like"/>
</dbReference>
<proteinExistence type="predicted"/>